<dbReference type="EMBL" id="OV170227">
    <property type="protein sequence ID" value="CAH0728952.1"/>
    <property type="molecule type" value="Genomic_DNA"/>
</dbReference>
<keyword evidence="1" id="KW-0472">Membrane</keyword>
<protein>
    <submittedName>
        <fullName evidence="2">Uncharacterized protein</fullName>
    </submittedName>
</protein>
<gene>
    <name evidence="2" type="ORF">BINO364_LOCUS14111</name>
</gene>
<accession>A0A8J9W8A8</accession>
<evidence type="ECO:0000313" key="3">
    <source>
        <dbReference type="Proteomes" id="UP000838878"/>
    </source>
</evidence>
<feature type="transmembrane region" description="Helical" evidence="1">
    <location>
        <begin position="1455"/>
        <end position="1484"/>
    </location>
</feature>
<dbReference type="OrthoDB" id="7463333at2759"/>
<sequence>MLIGRYECEPGICVPGECDPYECDAIRRKRLKKHSQSSATPFIHSQSIHSYGSTNITKNVKTQSIVGKNIKNVKKPVLIKTNNDRAKKQLVRIGSNFSVNIEFYKNNMPKHEDLASQPVLRKPWHNRTKAKGSKIKKNISVHSRHSQAMLSRKDDHCVSINNIKRCFCTLQFHNKSKETTSAKITKAKIKSEMTENSKLSPMTLFPYKCEPNICILNKCDPKQCDKIIQTRRERYQYKIPMQAKLLPYECEPLTCVPGQCNPIECLERIKKRQNESKNFGTTIDAHNRYTASTMTKVNIKPKNKSNQSKVSNRMTIQKIPTDKLYAPNFHKQAVKIGSTFSFDIEFYKDNISGSKSYGKRNNNATLQTVSKSPKIKKKSQHTSLLFINSKIQVPHVEQKEKKPVVRPFLKKCFCIFKLHKIPVDRFKLPSQDHKKSPVETKIQRKPTKSNATPCSLISPYACDKRIKIKKKSRNISSQVVRQSSDKYTGIKAEKNKRKNQKNYINKLNDFLNQDDIEDRKRIVEVPRFANVFDKHAVKIGSNFSFHIEFYKHTIPQPRKITFSNDHKNSDHVKKKSTSIKPFYLNNRSSQAKIVRSKDKGLETENILKRCFCTLKLQNTNSRPLKTNIKNWGGTPYYPQLVEVRRVSIPQKPKIVSQQTYYPVKAKATQSKNKYKNERISTQCLCSFCQHCGDNNLKMHTIYPYVPKKFNKISSKTLISMQNIPINPHHKSIVRCKRLTKKKSQRIINLTTGSNHEFPGKPVTSKIKKILYQCVSLLTPNKDDASYNWKSVQQYNSYNEKSNIEHDKKYLDPIKVPKSDIHSREKYAKKKISKKSKSLKLNRKNNNTICPKKSPYFLTSNKILEQVGDYDPNLTLKLKKKKYLEQIPKKVSKHILTNNSQGEHAYYKCNSSVECNKKNLDIIKFPKSSIPATEKYEKTNNIPKNTMCEKECPYFLVRQEGDYDPKSSLKAKNKRNLQQTTLKLSKHIPKKRNKDEKKHDVYCKCSKIHKNTLCSHCQNKMQQEINQNKLLSPQLKVHFLDPLIISQTNVGDKNKKIKTQMKSNKNRPKKIIENLDCCRSCGRIINAEEIQKAAGDYYGINKKRRDILKFNKNTKPLFEIQLDSDDYDILNKDEIIGNVTDLGDHRIKDQSKYKAHTKSEQNKYASIFKVNQKRQKLNPCICGSMICAKENKKISNKSSMSGQRKKRPWKKCVCGSPVCDRESATMKTISPKKMSCICQKEKMKITKEKEKQKSKLHAVRIKQHRKEDQIRRRKRQKADKEMAKRINKNANDVILLAESAIDIGKLGITACMDILRALARISSDPKHAYRNLKAMKADPKLIGRNLKIAFDDSGVAGTVKRIRLRCLALRGVKKIKTTLESYPLTNYLLHIAAKDPKKRMFKKKRSPRPRERLDFGCSLYMASLRKRPFLSVYHRVPWFYPHFLSLVNVYKQFRDILLFLLAVVVWSPCILCMEACRAVMCCFFCTR</sequence>
<evidence type="ECO:0000256" key="1">
    <source>
        <dbReference type="SAM" id="Phobius"/>
    </source>
</evidence>
<keyword evidence="1" id="KW-1133">Transmembrane helix</keyword>
<name>A0A8J9W8A8_9NEOP</name>
<dbReference type="Proteomes" id="UP000838878">
    <property type="component" value="Chromosome 7"/>
</dbReference>
<keyword evidence="1" id="KW-0812">Transmembrane</keyword>
<reference evidence="2" key="1">
    <citation type="submission" date="2021-12" db="EMBL/GenBank/DDBJ databases">
        <authorList>
            <person name="Martin H S."/>
        </authorList>
    </citation>
    <scope>NUCLEOTIDE SEQUENCE</scope>
</reference>
<feature type="non-terminal residue" evidence="2">
    <location>
        <position position="1486"/>
    </location>
</feature>
<organism evidence="2 3">
    <name type="scientific">Brenthis ino</name>
    <name type="common">lesser marbled fritillary</name>
    <dbReference type="NCBI Taxonomy" id="405034"/>
    <lineage>
        <taxon>Eukaryota</taxon>
        <taxon>Metazoa</taxon>
        <taxon>Ecdysozoa</taxon>
        <taxon>Arthropoda</taxon>
        <taxon>Hexapoda</taxon>
        <taxon>Insecta</taxon>
        <taxon>Pterygota</taxon>
        <taxon>Neoptera</taxon>
        <taxon>Endopterygota</taxon>
        <taxon>Lepidoptera</taxon>
        <taxon>Glossata</taxon>
        <taxon>Ditrysia</taxon>
        <taxon>Papilionoidea</taxon>
        <taxon>Nymphalidae</taxon>
        <taxon>Heliconiinae</taxon>
        <taxon>Argynnini</taxon>
        <taxon>Brenthis</taxon>
    </lineage>
</organism>
<proteinExistence type="predicted"/>
<keyword evidence="3" id="KW-1185">Reference proteome</keyword>
<evidence type="ECO:0000313" key="2">
    <source>
        <dbReference type="EMBL" id="CAH0728952.1"/>
    </source>
</evidence>